<dbReference type="GO" id="GO:0016887">
    <property type="term" value="F:ATP hydrolysis activity"/>
    <property type="evidence" value="ECO:0007669"/>
    <property type="project" value="InterPro"/>
</dbReference>
<dbReference type="RefSeq" id="WP_065117212.1">
    <property type="nucleotide sequence ID" value="NZ_CAICSX020000002.1"/>
</dbReference>
<gene>
    <name evidence="7" type="primary">yejF_2</name>
    <name evidence="7" type="ORF">AGRHK599_LOCUS3872</name>
</gene>
<dbReference type="PROSITE" id="PS50893">
    <property type="entry name" value="ABC_TRANSPORTER_2"/>
    <property type="match status" value="2"/>
</dbReference>
<dbReference type="InterPro" id="IPR027417">
    <property type="entry name" value="P-loop_NTPase"/>
</dbReference>
<dbReference type="Pfam" id="PF08352">
    <property type="entry name" value="oligo_HPY"/>
    <property type="match status" value="2"/>
</dbReference>
<sequence>MNTTSETILTVRDLKVDFTTPDGTVSAVKGINLDVKQGETLAVVGESGSGKSQTMMGIMGLLASNGAIEGSAKYRGRELIGLPVSELNNIRGAKITMIFQEPMTSLDPLYRIGAQIAEPIVHHRGGSKKEARARVLELLKLVGIPEPERRIDSYPHELSGGQRQRVMIAMALANEPDILIADEPTTALDVTIQAQILDLLKSLQQRFGMAIVLITHDLGVVRHFANRVAVMRRGEIVEAGTTEDIFDRPQADYTRMLLDAEPSGHKPTVGKEAPIVLSGQSVTVDYKIPGGFLSKSHKFRAVDDVNLSLHQGQTIGIVGESGSGKSTLGRALLRLAHANGRIFFGKTEISGLDRKAMRPLRRHLQLVFQDPYGSLSPRQTVGEIITEGLFVHEQRLSRAERDKRAIEALKEVGLDPAARNRYPHEFSGGQRQRIAIARAIILKPDVVILDEPTSALDRSVQGQVIDLLRDLQEAHGLSYIFISHDLSVIKAISDYVIVMRNGKIVEEGETDAIFNRPAAEYTKTLIKSAFSSFNEGS</sequence>
<comment type="similarity">
    <text evidence="2">Belongs to the ABC transporter superfamily.</text>
</comment>
<proteinExistence type="inferred from homology"/>
<evidence type="ECO:0000256" key="3">
    <source>
        <dbReference type="ARBA" id="ARBA00022448"/>
    </source>
</evidence>
<dbReference type="InterPro" id="IPR050319">
    <property type="entry name" value="ABC_transp_ATP-bind"/>
</dbReference>
<feature type="domain" description="ABC transporter" evidence="6">
    <location>
        <begin position="277"/>
        <end position="526"/>
    </location>
</feature>
<dbReference type="PANTHER" id="PTHR43776">
    <property type="entry name" value="TRANSPORT ATP-BINDING PROTEIN"/>
    <property type="match status" value="1"/>
</dbReference>
<dbReference type="NCBIfam" id="NF008453">
    <property type="entry name" value="PRK11308.1"/>
    <property type="match status" value="2"/>
</dbReference>
<reference evidence="7 8" key="1">
    <citation type="submission" date="2020-06" db="EMBL/GenBank/DDBJ databases">
        <authorList>
            <person name="De Coninck B."/>
            <person name="Ibrahim H."/>
        </authorList>
    </citation>
    <scope>NUCLEOTIDE SEQUENCE [LARGE SCALE GENOMIC DNA]</scope>
    <source>
        <strain evidence="7">Ag_rhizogenes_K599</strain>
    </source>
</reference>
<feature type="domain" description="ABC transporter" evidence="6">
    <location>
        <begin position="11"/>
        <end position="258"/>
    </location>
</feature>
<dbReference type="SMART" id="SM00382">
    <property type="entry name" value="AAA"/>
    <property type="match status" value="2"/>
</dbReference>
<dbReference type="PROSITE" id="PS00211">
    <property type="entry name" value="ABC_TRANSPORTER_1"/>
    <property type="match status" value="2"/>
</dbReference>
<dbReference type="Proteomes" id="UP000528185">
    <property type="component" value="Unassembled WGS sequence"/>
</dbReference>
<dbReference type="GO" id="GO:0055085">
    <property type="term" value="P:transmembrane transport"/>
    <property type="evidence" value="ECO:0007669"/>
    <property type="project" value="UniProtKB-ARBA"/>
</dbReference>
<dbReference type="GO" id="GO:0015833">
    <property type="term" value="P:peptide transport"/>
    <property type="evidence" value="ECO:0007669"/>
    <property type="project" value="InterPro"/>
</dbReference>
<dbReference type="InterPro" id="IPR003439">
    <property type="entry name" value="ABC_transporter-like_ATP-bd"/>
</dbReference>
<dbReference type="InterPro" id="IPR003593">
    <property type="entry name" value="AAA+_ATPase"/>
</dbReference>
<dbReference type="SUPFAM" id="SSF52540">
    <property type="entry name" value="P-loop containing nucleoside triphosphate hydrolases"/>
    <property type="match status" value="2"/>
</dbReference>
<dbReference type="Gene3D" id="3.40.50.300">
    <property type="entry name" value="P-loop containing nucleotide triphosphate hydrolases"/>
    <property type="match status" value="2"/>
</dbReference>
<dbReference type="Pfam" id="PF00005">
    <property type="entry name" value="ABC_tran"/>
    <property type="match status" value="2"/>
</dbReference>
<keyword evidence="4" id="KW-0547">Nucleotide-binding</keyword>
<comment type="caution">
    <text evidence="7">The sequence shown here is derived from an EMBL/GenBank/DDBJ whole genome shotgun (WGS) entry which is preliminary data.</text>
</comment>
<evidence type="ECO:0000256" key="1">
    <source>
        <dbReference type="ARBA" id="ARBA00004417"/>
    </source>
</evidence>
<dbReference type="EMBL" id="CAICSX020000002">
    <property type="protein sequence ID" value="CAD0215624.1"/>
    <property type="molecule type" value="Genomic_DNA"/>
</dbReference>
<evidence type="ECO:0000313" key="8">
    <source>
        <dbReference type="Proteomes" id="UP000528185"/>
    </source>
</evidence>
<evidence type="ECO:0000259" key="6">
    <source>
        <dbReference type="PROSITE" id="PS50893"/>
    </source>
</evidence>
<name>A0AAN2A7R3_RHIRH</name>
<dbReference type="NCBIfam" id="NF007739">
    <property type="entry name" value="PRK10419.1"/>
    <property type="match status" value="2"/>
</dbReference>
<evidence type="ECO:0000313" key="7">
    <source>
        <dbReference type="EMBL" id="CAD0215624.1"/>
    </source>
</evidence>
<dbReference type="CDD" id="cd03257">
    <property type="entry name" value="ABC_NikE_OppD_transporters"/>
    <property type="match status" value="2"/>
</dbReference>
<protein>
    <submittedName>
        <fullName evidence="7">ABC transporter ATP-binding protein YejF</fullName>
    </submittedName>
</protein>
<accession>A0AAN2A7R3</accession>
<evidence type="ECO:0000256" key="4">
    <source>
        <dbReference type="ARBA" id="ARBA00022741"/>
    </source>
</evidence>
<dbReference type="InterPro" id="IPR013563">
    <property type="entry name" value="Oligopep_ABC_C"/>
</dbReference>
<organism evidence="7 8">
    <name type="scientific">Rhizobium rhizogenes</name>
    <name type="common">Agrobacterium rhizogenes</name>
    <dbReference type="NCBI Taxonomy" id="359"/>
    <lineage>
        <taxon>Bacteria</taxon>
        <taxon>Pseudomonadati</taxon>
        <taxon>Pseudomonadota</taxon>
        <taxon>Alphaproteobacteria</taxon>
        <taxon>Hyphomicrobiales</taxon>
        <taxon>Rhizobiaceae</taxon>
        <taxon>Rhizobium/Agrobacterium group</taxon>
        <taxon>Rhizobium</taxon>
    </lineage>
</organism>
<dbReference type="FunFam" id="3.40.50.300:FF:000016">
    <property type="entry name" value="Oligopeptide ABC transporter ATP-binding component"/>
    <property type="match status" value="2"/>
</dbReference>
<dbReference type="GO" id="GO:0005886">
    <property type="term" value="C:plasma membrane"/>
    <property type="evidence" value="ECO:0007669"/>
    <property type="project" value="UniProtKB-SubCell"/>
</dbReference>
<comment type="subcellular location">
    <subcellularLocation>
        <location evidence="1">Cell inner membrane</location>
        <topology evidence="1">Peripheral membrane protein</topology>
    </subcellularLocation>
</comment>
<dbReference type="PANTHER" id="PTHR43776:SF7">
    <property type="entry name" value="D,D-DIPEPTIDE TRANSPORT ATP-BINDING PROTEIN DDPF-RELATED"/>
    <property type="match status" value="1"/>
</dbReference>
<dbReference type="InterPro" id="IPR017871">
    <property type="entry name" value="ABC_transporter-like_CS"/>
</dbReference>
<dbReference type="GO" id="GO:0005524">
    <property type="term" value="F:ATP binding"/>
    <property type="evidence" value="ECO:0007669"/>
    <property type="project" value="UniProtKB-KW"/>
</dbReference>
<keyword evidence="5 7" id="KW-0067">ATP-binding</keyword>
<keyword evidence="3" id="KW-0813">Transport</keyword>
<evidence type="ECO:0000256" key="2">
    <source>
        <dbReference type="ARBA" id="ARBA00005417"/>
    </source>
</evidence>
<dbReference type="AlphaFoldDB" id="A0AAN2A7R3"/>
<evidence type="ECO:0000256" key="5">
    <source>
        <dbReference type="ARBA" id="ARBA00022840"/>
    </source>
</evidence>